<dbReference type="InterPro" id="IPR006685">
    <property type="entry name" value="MscS_channel_2nd"/>
</dbReference>
<evidence type="ECO:0000313" key="9">
    <source>
        <dbReference type="EMBL" id="NER28770.1"/>
    </source>
</evidence>
<evidence type="ECO:0000259" key="7">
    <source>
        <dbReference type="Pfam" id="PF00924"/>
    </source>
</evidence>
<dbReference type="InterPro" id="IPR010920">
    <property type="entry name" value="LSM_dom_sf"/>
</dbReference>
<feature type="domain" description="Mechanosensitive ion channel MscS" evidence="7">
    <location>
        <begin position="121"/>
        <end position="187"/>
    </location>
</feature>
<reference evidence="9" key="1">
    <citation type="submission" date="2019-11" db="EMBL/GenBank/DDBJ databases">
        <title>Genomic insights into an expanded diversity of filamentous marine cyanobacteria reveals the extraordinary biosynthetic potential of Moorea and Okeania.</title>
        <authorList>
            <person name="Ferreira Leao T."/>
            <person name="Wang M."/>
            <person name="Moss N."/>
            <person name="Da Silva R."/>
            <person name="Sanders J."/>
            <person name="Nurk S."/>
            <person name="Gurevich A."/>
            <person name="Humphrey G."/>
            <person name="Reher R."/>
            <person name="Zhu Q."/>
            <person name="Belda-Ferre P."/>
            <person name="Glukhov E."/>
            <person name="Rex R."/>
            <person name="Dorrestein P.C."/>
            <person name="Knight R."/>
            <person name="Pevzner P."/>
            <person name="Gerwick W.H."/>
            <person name="Gerwick L."/>
        </authorList>
    </citation>
    <scope>NUCLEOTIDE SEQUENCE</scope>
    <source>
        <strain evidence="9">SIO1C4</strain>
    </source>
</reference>
<evidence type="ECO:0000256" key="5">
    <source>
        <dbReference type="ARBA" id="ARBA00023136"/>
    </source>
</evidence>
<accession>A0A6B3NB10</accession>
<dbReference type="Pfam" id="PF21082">
    <property type="entry name" value="MS_channel_3rd"/>
    <property type="match status" value="1"/>
</dbReference>
<organism evidence="9">
    <name type="scientific">Symploca sp. SIO1C4</name>
    <dbReference type="NCBI Taxonomy" id="2607765"/>
    <lineage>
        <taxon>Bacteria</taxon>
        <taxon>Bacillati</taxon>
        <taxon>Cyanobacteriota</taxon>
        <taxon>Cyanophyceae</taxon>
        <taxon>Coleofasciculales</taxon>
        <taxon>Coleofasciculaceae</taxon>
        <taxon>Symploca</taxon>
    </lineage>
</organism>
<evidence type="ECO:0000256" key="6">
    <source>
        <dbReference type="SAM" id="Phobius"/>
    </source>
</evidence>
<feature type="domain" description="Mechanosensitive ion channel MscS C-terminal" evidence="8">
    <location>
        <begin position="195"/>
        <end position="274"/>
    </location>
</feature>
<name>A0A6B3NB10_9CYAN</name>
<dbReference type="GO" id="GO:0012505">
    <property type="term" value="C:endomembrane system"/>
    <property type="evidence" value="ECO:0007669"/>
    <property type="project" value="UniProtKB-SubCell"/>
</dbReference>
<dbReference type="AlphaFoldDB" id="A0A6B3NB10"/>
<evidence type="ECO:0000256" key="3">
    <source>
        <dbReference type="ARBA" id="ARBA00022692"/>
    </source>
</evidence>
<comment type="similarity">
    <text evidence="2">Belongs to the MscS (TC 1.A.23) family.</text>
</comment>
<sequence length="288" mass="32646">MLQFLLPLLLADSISDTSLETAENTQELIAEITTWKITQALLVLGVAYLGILIIDKSISWLSERVDREWRLGIKQSLPFLRTLVLTIAVVILLNLFVDLSPNNVLALTGTVSVALGFAFKDYASSVIAGLIALFENPYRVGDRVQIEEHYGEVTSYGLRGIRMQTPEDNLVSIPHNKIWTTAISNANTGQLEAQVVTQFHLAHEIDVELVIRILERVAYTSKYTQLKLPILVLVEEKPWGKLFELKSYPMDAREEFIYKTDLIKRANRVFAKYHLTYPRILSQTLDSQ</sequence>
<keyword evidence="5 6" id="KW-0472">Membrane</keyword>
<feature type="transmembrane region" description="Helical" evidence="6">
    <location>
        <begin position="79"/>
        <end position="97"/>
    </location>
</feature>
<dbReference type="PANTHER" id="PTHR30221">
    <property type="entry name" value="SMALL-CONDUCTANCE MECHANOSENSITIVE CHANNEL"/>
    <property type="match status" value="1"/>
</dbReference>
<dbReference type="SUPFAM" id="SSF50182">
    <property type="entry name" value="Sm-like ribonucleoproteins"/>
    <property type="match status" value="1"/>
</dbReference>
<dbReference type="Pfam" id="PF00924">
    <property type="entry name" value="MS_channel_2nd"/>
    <property type="match status" value="1"/>
</dbReference>
<dbReference type="EMBL" id="JAAHFQ010000259">
    <property type="protein sequence ID" value="NER28770.1"/>
    <property type="molecule type" value="Genomic_DNA"/>
</dbReference>
<protein>
    <submittedName>
        <fullName evidence="9">Mechanosensitive ion channel family protein</fullName>
    </submittedName>
</protein>
<comment type="caution">
    <text evidence="9">The sequence shown here is derived from an EMBL/GenBank/DDBJ whole genome shotgun (WGS) entry which is preliminary data.</text>
</comment>
<dbReference type="Gene3D" id="2.30.30.60">
    <property type="match status" value="1"/>
</dbReference>
<proteinExistence type="inferred from homology"/>
<keyword evidence="4 6" id="KW-1133">Transmembrane helix</keyword>
<feature type="transmembrane region" description="Helical" evidence="6">
    <location>
        <begin position="109"/>
        <end position="134"/>
    </location>
</feature>
<dbReference type="InterPro" id="IPR045275">
    <property type="entry name" value="MscS_archaea/bacteria_type"/>
</dbReference>
<dbReference type="GO" id="GO:0016020">
    <property type="term" value="C:membrane"/>
    <property type="evidence" value="ECO:0007669"/>
    <property type="project" value="InterPro"/>
</dbReference>
<evidence type="ECO:0000259" key="8">
    <source>
        <dbReference type="Pfam" id="PF21082"/>
    </source>
</evidence>
<evidence type="ECO:0000256" key="2">
    <source>
        <dbReference type="ARBA" id="ARBA00008017"/>
    </source>
</evidence>
<dbReference type="PANTHER" id="PTHR30221:SF1">
    <property type="entry name" value="SMALL-CONDUCTANCE MECHANOSENSITIVE CHANNEL"/>
    <property type="match status" value="1"/>
</dbReference>
<dbReference type="InterPro" id="IPR023408">
    <property type="entry name" value="MscS_beta-dom_sf"/>
</dbReference>
<dbReference type="GO" id="GO:0008381">
    <property type="term" value="F:mechanosensitive monoatomic ion channel activity"/>
    <property type="evidence" value="ECO:0007669"/>
    <property type="project" value="InterPro"/>
</dbReference>
<evidence type="ECO:0000256" key="4">
    <source>
        <dbReference type="ARBA" id="ARBA00022989"/>
    </source>
</evidence>
<keyword evidence="3 6" id="KW-0812">Transmembrane</keyword>
<gene>
    <name evidence="9" type="ORF">F6J89_14320</name>
</gene>
<feature type="transmembrane region" description="Helical" evidence="6">
    <location>
        <begin position="37"/>
        <end position="58"/>
    </location>
</feature>
<dbReference type="InterPro" id="IPR049278">
    <property type="entry name" value="MS_channel_C"/>
</dbReference>
<dbReference type="Gene3D" id="1.10.287.1260">
    <property type="match status" value="1"/>
</dbReference>
<comment type="subcellular location">
    <subcellularLocation>
        <location evidence="1">Endomembrane system</location>
        <topology evidence="1">Multi-pass membrane protein</topology>
    </subcellularLocation>
</comment>
<evidence type="ECO:0000256" key="1">
    <source>
        <dbReference type="ARBA" id="ARBA00004127"/>
    </source>
</evidence>